<comment type="caution">
    <text evidence="2">The sequence shown here is derived from an EMBL/GenBank/DDBJ whole genome shotgun (WGS) entry which is preliminary data.</text>
</comment>
<name>A0AAV3QA38_LITER</name>
<organism evidence="2 3">
    <name type="scientific">Lithospermum erythrorhizon</name>
    <name type="common">Purple gromwell</name>
    <name type="synonym">Lithospermum officinale var. erythrorhizon</name>
    <dbReference type="NCBI Taxonomy" id="34254"/>
    <lineage>
        <taxon>Eukaryota</taxon>
        <taxon>Viridiplantae</taxon>
        <taxon>Streptophyta</taxon>
        <taxon>Embryophyta</taxon>
        <taxon>Tracheophyta</taxon>
        <taxon>Spermatophyta</taxon>
        <taxon>Magnoliopsida</taxon>
        <taxon>eudicotyledons</taxon>
        <taxon>Gunneridae</taxon>
        <taxon>Pentapetalae</taxon>
        <taxon>asterids</taxon>
        <taxon>lamiids</taxon>
        <taxon>Boraginales</taxon>
        <taxon>Boraginaceae</taxon>
        <taxon>Boraginoideae</taxon>
        <taxon>Lithospermeae</taxon>
        <taxon>Lithospermum</taxon>
    </lineage>
</organism>
<dbReference type="EMBL" id="BAABME010003763">
    <property type="protein sequence ID" value="GAA0160048.1"/>
    <property type="molecule type" value="Genomic_DNA"/>
</dbReference>
<reference evidence="2 3" key="1">
    <citation type="submission" date="2024-01" db="EMBL/GenBank/DDBJ databases">
        <title>The complete chloroplast genome sequence of Lithospermum erythrorhizon: insights into the phylogenetic relationship among Boraginaceae species and the maternal lineages of purple gromwells.</title>
        <authorList>
            <person name="Okada T."/>
            <person name="Watanabe K."/>
        </authorList>
    </citation>
    <scope>NUCLEOTIDE SEQUENCE [LARGE SCALE GENOMIC DNA]</scope>
</reference>
<proteinExistence type="predicted"/>
<evidence type="ECO:0000313" key="2">
    <source>
        <dbReference type="EMBL" id="GAA0160048.1"/>
    </source>
</evidence>
<evidence type="ECO:0000313" key="3">
    <source>
        <dbReference type="Proteomes" id="UP001454036"/>
    </source>
</evidence>
<dbReference type="AlphaFoldDB" id="A0AAV3QA38"/>
<evidence type="ECO:0008006" key="4">
    <source>
        <dbReference type="Google" id="ProtNLM"/>
    </source>
</evidence>
<feature type="region of interest" description="Disordered" evidence="1">
    <location>
        <begin position="136"/>
        <end position="171"/>
    </location>
</feature>
<accession>A0AAV3QA38</accession>
<sequence>MVNWKQGVDPLTLGFDECDLWVHVRGLKSEFLTREVAGKIGNAFSGCDRVELRIDKQGKKCFRLKATIQVNAPMRRLCPKLVPGIDCTSQVVYGLWIKKPLEKTWIEFKLVDESMMSGSSTMEGKATPLLLETRVEDEDMREESTGPANPSIISWKIRDEEPAAPQVIGRE</sequence>
<evidence type="ECO:0000256" key="1">
    <source>
        <dbReference type="SAM" id="MobiDB-lite"/>
    </source>
</evidence>
<keyword evidence="3" id="KW-1185">Reference proteome</keyword>
<protein>
    <recommendedName>
        <fullName evidence="4">DUF4283 domain-containing protein</fullName>
    </recommendedName>
</protein>
<dbReference type="Proteomes" id="UP001454036">
    <property type="component" value="Unassembled WGS sequence"/>
</dbReference>
<gene>
    <name evidence="2" type="ORF">LIER_16692</name>
</gene>